<evidence type="ECO:0000313" key="2">
    <source>
        <dbReference type="Proteomes" id="UP000692954"/>
    </source>
</evidence>
<evidence type="ECO:0000313" key="1">
    <source>
        <dbReference type="EMBL" id="CAD8065570.1"/>
    </source>
</evidence>
<dbReference type="EMBL" id="CAJJDN010000020">
    <property type="protein sequence ID" value="CAD8065570.1"/>
    <property type="molecule type" value="Genomic_DNA"/>
</dbReference>
<name>A0A8S1LC93_9CILI</name>
<sequence length="212" mass="25857">MNIIYCIEEQDDYVYIKVTKDFYYKIIEMDRLNSRTSQQVYNLSHKFLRRVVPFFMNQFLIWSKDQKDENMKKVCEFLEERKKLKNSKQQKFELGDLKFVFSKNQQDQESQYLIKMAWKSFLNSDELRQAIKNNKKMKEASKENYAYAINLLLNELDKPSPYSKFLSINKYQDNIRKKIKLNTQLNFDEEQFDEEQDNYENSTLDYPQKKII</sequence>
<dbReference type="OrthoDB" id="309542at2759"/>
<reference evidence="1" key="1">
    <citation type="submission" date="2021-01" db="EMBL/GenBank/DDBJ databases">
        <authorList>
            <consortium name="Genoscope - CEA"/>
            <person name="William W."/>
        </authorList>
    </citation>
    <scope>NUCLEOTIDE SEQUENCE</scope>
</reference>
<dbReference type="Proteomes" id="UP000692954">
    <property type="component" value="Unassembled WGS sequence"/>
</dbReference>
<accession>A0A8S1LC93</accession>
<gene>
    <name evidence="1" type="ORF">PSON_ATCC_30995.1.T0200276</name>
</gene>
<protein>
    <submittedName>
        <fullName evidence="1">Uncharacterized protein</fullName>
    </submittedName>
</protein>
<keyword evidence="2" id="KW-1185">Reference proteome</keyword>
<dbReference type="AlphaFoldDB" id="A0A8S1LC93"/>
<proteinExistence type="predicted"/>
<organism evidence="1 2">
    <name type="scientific">Paramecium sonneborni</name>
    <dbReference type="NCBI Taxonomy" id="65129"/>
    <lineage>
        <taxon>Eukaryota</taxon>
        <taxon>Sar</taxon>
        <taxon>Alveolata</taxon>
        <taxon>Ciliophora</taxon>
        <taxon>Intramacronucleata</taxon>
        <taxon>Oligohymenophorea</taxon>
        <taxon>Peniculida</taxon>
        <taxon>Parameciidae</taxon>
        <taxon>Paramecium</taxon>
    </lineage>
</organism>
<comment type="caution">
    <text evidence="1">The sequence shown here is derived from an EMBL/GenBank/DDBJ whole genome shotgun (WGS) entry which is preliminary data.</text>
</comment>